<protein>
    <submittedName>
        <fullName evidence="1">Uncharacterized protein</fullName>
    </submittedName>
</protein>
<reference evidence="1 2" key="1">
    <citation type="journal article" date="2016" name="Sci. Rep.">
        <title>The Dendrobium catenatum Lindl. genome sequence provides insights into polysaccharide synthase, floral development and adaptive evolution.</title>
        <authorList>
            <person name="Zhang G.Q."/>
            <person name="Xu Q."/>
            <person name="Bian C."/>
            <person name="Tsai W.C."/>
            <person name="Yeh C.M."/>
            <person name="Liu K.W."/>
            <person name="Yoshida K."/>
            <person name="Zhang L.S."/>
            <person name="Chang S.B."/>
            <person name="Chen F."/>
            <person name="Shi Y."/>
            <person name="Su Y.Y."/>
            <person name="Zhang Y.Q."/>
            <person name="Chen L.J."/>
            <person name="Yin Y."/>
            <person name="Lin M."/>
            <person name="Huang H."/>
            <person name="Deng H."/>
            <person name="Wang Z.W."/>
            <person name="Zhu S.L."/>
            <person name="Zhao X."/>
            <person name="Deng C."/>
            <person name="Niu S.C."/>
            <person name="Huang J."/>
            <person name="Wang M."/>
            <person name="Liu G.H."/>
            <person name="Yang H.J."/>
            <person name="Xiao X.J."/>
            <person name="Hsiao Y.Y."/>
            <person name="Wu W.L."/>
            <person name="Chen Y.Y."/>
            <person name="Mitsuda N."/>
            <person name="Ohme-Takagi M."/>
            <person name="Luo Y.B."/>
            <person name="Van de Peer Y."/>
            <person name="Liu Z.J."/>
        </authorList>
    </citation>
    <scope>NUCLEOTIDE SEQUENCE [LARGE SCALE GENOMIC DNA]</scope>
    <source>
        <tissue evidence="1">The whole plant</tissue>
    </source>
</reference>
<proteinExistence type="predicted"/>
<dbReference type="EMBL" id="KZ502144">
    <property type="protein sequence ID" value="PKU83070.1"/>
    <property type="molecule type" value="Genomic_DNA"/>
</dbReference>
<organism evidence="1 2">
    <name type="scientific">Dendrobium catenatum</name>
    <dbReference type="NCBI Taxonomy" id="906689"/>
    <lineage>
        <taxon>Eukaryota</taxon>
        <taxon>Viridiplantae</taxon>
        <taxon>Streptophyta</taxon>
        <taxon>Embryophyta</taxon>
        <taxon>Tracheophyta</taxon>
        <taxon>Spermatophyta</taxon>
        <taxon>Magnoliopsida</taxon>
        <taxon>Liliopsida</taxon>
        <taxon>Asparagales</taxon>
        <taxon>Orchidaceae</taxon>
        <taxon>Epidendroideae</taxon>
        <taxon>Malaxideae</taxon>
        <taxon>Dendrobiinae</taxon>
        <taxon>Dendrobium</taxon>
    </lineage>
</organism>
<evidence type="ECO:0000313" key="2">
    <source>
        <dbReference type="Proteomes" id="UP000233837"/>
    </source>
</evidence>
<evidence type="ECO:0000313" key="1">
    <source>
        <dbReference type="EMBL" id="PKU83070.1"/>
    </source>
</evidence>
<dbReference type="AlphaFoldDB" id="A0A2I0X591"/>
<accession>A0A2I0X591</accession>
<dbReference type="Proteomes" id="UP000233837">
    <property type="component" value="Unassembled WGS sequence"/>
</dbReference>
<keyword evidence="2" id="KW-1185">Reference proteome</keyword>
<name>A0A2I0X591_9ASPA</name>
<sequence>MFDEAGIRFGDSSISEEKIFRKEDGTITAKGISDLLKIPSFESDKMMSTSNLLGGKGAKSQEYGNNVVA</sequence>
<reference evidence="1 2" key="2">
    <citation type="journal article" date="2017" name="Nature">
        <title>The Apostasia genome and the evolution of orchids.</title>
        <authorList>
            <person name="Zhang G.Q."/>
            <person name="Liu K.W."/>
            <person name="Li Z."/>
            <person name="Lohaus R."/>
            <person name="Hsiao Y.Y."/>
            <person name="Niu S.C."/>
            <person name="Wang J.Y."/>
            <person name="Lin Y.C."/>
            <person name="Xu Q."/>
            <person name="Chen L.J."/>
            <person name="Yoshida K."/>
            <person name="Fujiwara S."/>
            <person name="Wang Z.W."/>
            <person name="Zhang Y.Q."/>
            <person name="Mitsuda N."/>
            <person name="Wang M."/>
            <person name="Liu G.H."/>
            <person name="Pecoraro L."/>
            <person name="Huang H.X."/>
            <person name="Xiao X.J."/>
            <person name="Lin M."/>
            <person name="Wu X.Y."/>
            <person name="Wu W.L."/>
            <person name="Chen Y.Y."/>
            <person name="Chang S.B."/>
            <person name="Sakamoto S."/>
            <person name="Ohme-Takagi M."/>
            <person name="Yagi M."/>
            <person name="Zeng S.J."/>
            <person name="Shen C.Y."/>
            <person name="Yeh C.M."/>
            <person name="Luo Y.B."/>
            <person name="Tsai W.C."/>
            <person name="Van de Peer Y."/>
            <person name="Liu Z.J."/>
        </authorList>
    </citation>
    <scope>NUCLEOTIDE SEQUENCE [LARGE SCALE GENOMIC DNA]</scope>
    <source>
        <tissue evidence="1">The whole plant</tissue>
    </source>
</reference>
<gene>
    <name evidence="1" type="ORF">MA16_Dca007741</name>
</gene>